<feature type="region of interest" description="Disordered" evidence="1">
    <location>
        <begin position="171"/>
        <end position="213"/>
    </location>
</feature>
<feature type="compositionally biased region" description="Polar residues" evidence="1">
    <location>
        <begin position="171"/>
        <end position="184"/>
    </location>
</feature>
<keyword evidence="2" id="KW-0472">Membrane</keyword>
<dbReference type="AlphaFoldDB" id="R7VK26"/>
<protein>
    <recommendedName>
        <fullName evidence="7">G-protein coupled receptors family 1 profile domain-containing protein</fullName>
    </recommendedName>
</protein>
<dbReference type="EMBL" id="AMQN01004159">
    <property type="status" value="NOT_ANNOTATED_CDS"/>
    <property type="molecule type" value="Genomic_DNA"/>
</dbReference>
<dbReference type="HOGENOM" id="CLU_1121009_0_0_1"/>
<accession>R7VK26</accession>
<dbReference type="EMBL" id="KB292771">
    <property type="protein sequence ID" value="ELU16981.1"/>
    <property type="molecule type" value="Genomic_DNA"/>
</dbReference>
<proteinExistence type="predicted"/>
<gene>
    <name evidence="4" type="ORF">CAPTEDRAFT_201863</name>
</gene>
<keyword evidence="2" id="KW-0812">Transmembrane</keyword>
<evidence type="ECO:0000256" key="2">
    <source>
        <dbReference type="SAM" id="Phobius"/>
    </source>
</evidence>
<dbReference type="EnsemblMetazoa" id="CapteT201863">
    <property type="protein sequence ID" value="CapteP201863"/>
    <property type="gene ID" value="CapteG201863"/>
</dbReference>
<evidence type="ECO:0000313" key="6">
    <source>
        <dbReference type="Proteomes" id="UP000014760"/>
    </source>
</evidence>
<evidence type="ECO:0000313" key="4">
    <source>
        <dbReference type="EMBL" id="ELU16981.1"/>
    </source>
</evidence>
<keyword evidence="6" id="KW-1185">Reference proteome</keyword>
<feature type="signal peptide" evidence="3">
    <location>
        <begin position="1"/>
        <end position="24"/>
    </location>
</feature>
<name>R7VK26_CAPTE</name>
<evidence type="ECO:0000256" key="3">
    <source>
        <dbReference type="SAM" id="SignalP"/>
    </source>
</evidence>
<evidence type="ECO:0000313" key="5">
    <source>
        <dbReference type="EnsemblMetazoa" id="CapteP201863"/>
    </source>
</evidence>
<reference evidence="6" key="1">
    <citation type="submission" date="2012-12" db="EMBL/GenBank/DDBJ databases">
        <authorList>
            <person name="Hellsten U."/>
            <person name="Grimwood J."/>
            <person name="Chapman J.A."/>
            <person name="Shapiro H."/>
            <person name="Aerts A."/>
            <person name="Otillar R.P."/>
            <person name="Terry A.Y."/>
            <person name="Boore J.L."/>
            <person name="Simakov O."/>
            <person name="Marletaz F."/>
            <person name="Cho S.-J."/>
            <person name="Edsinger-Gonzales E."/>
            <person name="Havlak P."/>
            <person name="Kuo D.-H."/>
            <person name="Larsson T."/>
            <person name="Lv J."/>
            <person name="Arendt D."/>
            <person name="Savage R."/>
            <person name="Osoegawa K."/>
            <person name="de Jong P."/>
            <person name="Lindberg D.R."/>
            <person name="Seaver E.C."/>
            <person name="Weisblat D.A."/>
            <person name="Putnam N.H."/>
            <person name="Grigoriev I.V."/>
            <person name="Rokhsar D.S."/>
        </authorList>
    </citation>
    <scope>NUCLEOTIDE SEQUENCE</scope>
    <source>
        <strain evidence="6">I ESC-2004</strain>
    </source>
</reference>
<organism evidence="4">
    <name type="scientific">Capitella teleta</name>
    <name type="common">Polychaete worm</name>
    <dbReference type="NCBI Taxonomy" id="283909"/>
    <lineage>
        <taxon>Eukaryota</taxon>
        <taxon>Metazoa</taxon>
        <taxon>Spiralia</taxon>
        <taxon>Lophotrochozoa</taxon>
        <taxon>Annelida</taxon>
        <taxon>Polychaeta</taxon>
        <taxon>Sedentaria</taxon>
        <taxon>Scolecida</taxon>
        <taxon>Capitellidae</taxon>
        <taxon>Capitella</taxon>
    </lineage>
</organism>
<feature type="transmembrane region" description="Helical" evidence="2">
    <location>
        <begin position="57"/>
        <end position="79"/>
    </location>
</feature>
<feature type="chain" id="PRO_5008789138" description="G-protein coupled receptors family 1 profile domain-containing protein" evidence="3">
    <location>
        <begin position="25"/>
        <end position="248"/>
    </location>
</feature>
<keyword evidence="2" id="KW-1133">Transmembrane helix</keyword>
<evidence type="ECO:0000256" key="1">
    <source>
        <dbReference type="SAM" id="MobiDB-lite"/>
    </source>
</evidence>
<keyword evidence="3" id="KW-0732">Signal</keyword>
<reference evidence="4 6" key="2">
    <citation type="journal article" date="2013" name="Nature">
        <title>Insights into bilaterian evolution from three spiralian genomes.</title>
        <authorList>
            <person name="Simakov O."/>
            <person name="Marletaz F."/>
            <person name="Cho S.J."/>
            <person name="Edsinger-Gonzales E."/>
            <person name="Havlak P."/>
            <person name="Hellsten U."/>
            <person name="Kuo D.H."/>
            <person name="Larsson T."/>
            <person name="Lv J."/>
            <person name="Arendt D."/>
            <person name="Savage R."/>
            <person name="Osoegawa K."/>
            <person name="de Jong P."/>
            <person name="Grimwood J."/>
            <person name="Chapman J.A."/>
            <person name="Shapiro H."/>
            <person name="Aerts A."/>
            <person name="Otillar R.P."/>
            <person name="Terry A.Y."/>
            <person name="Boore J.L."/>
            <person name="Grigoriev I.V."/>
            <person name="Lindberg D.R."/>
            <person name="Seaver E.C."/>
            <person name="Weisblat D.A."/>
            <person name="Putnam N.H."/>
            <person name="Rokhsar D.S."/>
        </authorList>
    </citation>
    <scope>NUCLEOTIDE SEQUENCE</scope>
    <source>
        <strain evidence="4 6">I ESC-2004</strain>
    </source>
</reference>
<reference evidence="5" key="3">
    <citation type="submission" date="2015-06" db="UniProtKB">
        <authorList>
            <consortium name="EnsemblMetazoa"/>
        </authorList>
    </citation>
    <scope>IDENTIFICATION</scope>
</reference>
<evidence type="ECO:0008006" key="7">
    <source>
        <dbReference type="Google" id="ProtNLM"/>
    </source>
</evidence>
<dbReference type="Proteomes" id="UP000014760">
    <property type="component" value="Unassembled WGS sequence"/>
</dbReference>
<dbReference type="EMBL" id="AMQN01004158">
    <property type="status" value="NOT_ANNOTATED_CDS"/>
    <property type="molecule type" value="Genomic_DNA"/>
</dbReference>
<sequence>MWSQGLELVSWLLLLPLMGFMVYASQEERFMDIELQVCMRQEKVSAQTSLIQTLQRWWFPGGAIITFCLSCCIYAATIVHLHRRLKRIGQAPIASELSRTNSVRHDKTMRENILSVPSEMMRKRRLLKHQPEFLSLEDLTSDSMWNERDVRHKSSRRLMLKRHSQNKYSLANHSLDSLPSTASAPSVLGGTGDSNTPRFPVSERRRSSSEVGTSVQSEERFIELLQSANLVNSHLEVDDFRAVRLMEE</sequence>